<feature type="compositionally biased region" description="Basic residues" evidence="1">
    <location>
        <begin position="170"/>
        <end position="181"/>
    </location>
</feature>
<feature type="signal peptide" evidence="2">
    <location>
        <begin position="1"/>
        <end position="22"/>
    </location>
</feature>
<sequence length="192" mass="21275">MNFMHKSVLALLIGASVGTVYAQAPASEQRLHDVAERGSRVMPFHLEKTQHIFDKTAHGGIQQVIAKDAGDSEQIGLIRQHLADISERFKQGDFSKQRRIHGDDMPGLAELASANGAVRFAYRDLPNGAEIEYSAEDSALVDAIHRFFNAQLSDHAHHAVGGQPMNCEHKGHKHHHPHKQSRQMPQSTQGKE</sequence>
<reference evidence="3 4" key="1">
    <citation type="submission" date="2022-07" db="EMBL/GenBank/DDBJ databases">
        <title>Methylomonas rivi sp. nov., Methylomonas rosea sp. nov., Methylomonas aureus sp. nov. and Methylomonas subterranea sp. nov., four novel methanotrophs isolated from a freshwater creek and the deep terrestrial subsurface.</title>
        <authorList>
            <person name="Abin C."/>
            <person name="Sankaranarayanan K."/>
            <person name="Garner C."/>
            <person name="Sindelar R."/>
            <person name="Kotary K."/>
            <person name="Garner R."/>
            <person name="Barclay S."/>
            <person name="Lawson P."/>
            <person name="Krumholz L."/>
        </authorList>
    </citation>
    <scope>NUCLEOTIDE SEQUENCE [LARGE SCALE GENOMIC DNA]</scope>
    <source>
        <strain evidence="3 4">SURF-2</strain>
    </source>
</reference>
<feature type="compositionally biased region" description="Polar residues" evidence="1">
    <location>
        <begin position="182"/>
        <end position="192"/>
    </location>
</feature>
<proteinExistence type="predicted"/>
<accession>A0ABT1TD28</accession>
<evidence type="ECO:0000256" key="1">
    <source>
        <dbReference type="SAM" id="MobiDB-lite"/>
    </source>
</evidence>
<feature type="region of interest" description="Disordered" evidence="1">
    <location>
        <begin position="159"/>
        <end position="192"/>
    </location>
</feature>
<comment type="caution">
    <text evidence="3">The sequence shown here is derived from an EMBL/GenBank/DDBJ whole genome shotgun (WGS) entry which is preliminary data.</text>
</comment>
<evidence type="ECO:0000313" key="3">
    <source>
        <dbReference type="EMBL" id="MCQ8103362.1"/>
    </source>
</evidence>
<keyword evidence="4" id="KW-1185">Reference proteome</keyword>
<keyword evidence="2" id="KW-0732">Signal</keyword>
<organism evidence="3 4">
    <name type="scientific">Methylomonas subterranea</name>
    <dbReference type="NCBI Taxonomy" id="2952225"/>
    <lineage>
        <taxon>Bacteria</taxon>
        <taxon>Pseudomonadati</taxon>
        <taxon>Pseudomonadota</taxon>
        <taxon>Gammaproteobacteria</taxon>
        <taxon>Methylococcales</taxon>
        <taxon>Methylococcaceae</taxon>
        <taxon>Methylomonas</taxon>
    </lineage>
</organism>
<dbReference type="EMBL" id="JANIBJ010000006">
    <property type="protein sequence ID" value="MCQ8103362.1"/>
    <property type="molecule type" value="Genomic_DNA"/>
</dbReference>
<protein>
    <submittedName>
        <fullName evidence="3">Aspartate carbamoyltransferase</fullName>
    </submittedName>
</protein>
<gene>
    <name evidence="3" type="ORF">NP590_04520</name>
</gene>
<dbReference type="Proteomes" id="UP001524499">
    <property type="component" value="Unassembled WGS sequence"/>
</dbReference>
<dbReference type="RefSeq" id="WP_256601054.1">
    <property type="nucleotide sequence ID" value="NZ_JANIBJ010000006.1"/>
</dbReference>
<name>A0ABT1TD28_9GAMM</name>
<feature type="chain" id="PRO_5046546505" evidence="2">
    <location>
        <begin position="23"/>
        <end position="192"/>
    </location>
</feature>
<evidence type="ECO:0000313" key="4">
    <source>
        <dbReference type="Proteomes" id="UP001524499"/>
    </source>
</evidence>
<evidence type="ECO:0000256" key="2">
    <source>
        <dbReference type="SAM" id="SignalP"/>
    </source>
</evidence>